<dbReference type="Proteomes" id="UP000703269">
    <property type="component" value="Unassembled WGS sequence"/>
</dbReference>
<name>A0A9P3G667_9APHY</name>
<dbReference type="AlphaFoldDB" id="A0A9P3G667"/>
<evidence type="ECO:0000313" key="2">
    <source>
        <dbReference type="Proteomes" id="UP000703269"/>
    </source>
</evidence>
<proteinExistence type="predicted"/>
<evidence type="ECO:0000313" key="1">
    <source>
        <dbReference type="EMBL" id="GJE88275.1"/>
    </source>
</evidence>
<sequence length="193" mass="21085">MRSFLNLLTNQLSKRTDMSTTRFHVVTDETMPAPEAIPAGAVLVPQSVYGVGRGAAGFTSPPPIRFGSQGAPGIHLHLALRGDYRELPDAESVVPGTNVGQKIGFRMNWPGYANWFKHFTIPAAAGLCKKGPLAREVARQVQDFLQTMSGNIPAPDARNWNVANIRLEDLVLLELRQVSQGSWQAVLCLIVVR</sequence>
<protein>
    <submittedName>
        <fullName evidence="1">Uncharacterized protein</fullName>
    </submittedName>
</protein>
<reference evidence="1 2" key="1">
    <citation type="submission" date="2021-08" db="EMBL/GenBank/DDBJ databases">
        <title>Draft Genome Sequence of Phanerochaete sordida strain YK-624.</title>
        <authorList>
            <person name="Mori T."/>
            <person name="Dohra H."/>
            <person name="Suzuki T."/>
            <person name="Kawagishi H."/>
            <person name="Hirai H."/>
        </authorList>
    </citation>
    <scope>NUCLEOTIDE SEQUENCE [LARGE SCALE GENOMIC DNA]</scope>
    <source>
        <strain evidence="1 2">YK-624</strain>
    </source>
</reference>
<keyword evidence="2" id="KW-1185">Reference proteome</keyword>
<accession>A0A9P3G667</accession>
<comment type="caution">
    <text evidence="1">The sequence shown here is derived from an EMBL/GenBank/DDBJ whole genome shotgun (WGS) entry which is preliminary data.</text>
</comment>
<dbReference type="OrthoDB" id="2799313at2759"/>
<gene>
    <name evidence="1" type="ORF">PsYK624_043580</name>
</gene>
<dbReference type="EMBL" id="BPQB01000009">
    <property type="protein sequence ID" value="GJE88275.1"/>
    <property type="molecule type" value="Genomic_DNA"/>
</dbReference>
<organism evidence="1 2">
    <name type="scientific">Phanerochaete sordida</name>
    <dbReference type="NCBI Taxonomy" id="48140"/>
    <lineage>
        <taxon>Eukaryota</taxon>
        <taxon>Fungi</taxon>
        <taxon>Dikarya</taxon>
        <taxon>Basidiomycota</taxon>
        <taxon>Agaricomycotina</taxon>
        <taxon>Agaricomycetes</taxon>
        <taxon>Polyporales</taxon>
        <taxon>Phanerochaetaceae</taxon>
        <taxon>Phanerochaete</taxon>
    </lineage>
</organism>